<evidence type="ECO:0000256" key="9">
    <source>
        <dbReference type="SAM" id="MobiDB-lite"/>
    </source>
</evidence>
<dbReference type="InterPro" id="IPR001214">
    <property type="entry name" value="SET_dom"/>
</dbReference>
<dbReference type="AlphaFoldDB" id="A0A7N0V4K4"/>
<dbReference type="SMART" id="SM00317">
    <property type="entry name" value="SET"/>
    <property type="match status" value="1"/>
</dbReference>
<evidence type="ECO:0000256" key="1">
    <source>
        <dbReference type="ARBA" id="ARBA00004286"/>
    </source>
</evidence>
<dbReference type="GO" id="GO:0042054">
    <property type="term" value="F:histone methyltransferase activity"/>
    <property type="evidence" value="ECO:0007669"/>
    <property type="project" value="InterPro"/>
</dbReference>
<evidence type="ECO:0000313" key="14">
    <source>
        <dbReference type="EnsemblPlants" id="Kaladp0101s0034.1.v1.1.CDS.1"/>
    </source>
</evidence>
<feature type="domain" description="YDG" evidence="13">
    <location>
        <begin position="192"/>
        <end position="340"/>
    </location>
</feature>
<evidence type="ECO:0000259" key="10">
    <source>
        <dbReference type="PROSITE" id="PS50280"/>
    </source>
</evidence>
<dbReference type="SMART" id="SM00468">
    <property type="entry name" value="PreSET"/>
    <property type="match status" value="1"/>
</dbReference>
<dbReference type="PROSITE" id="PS51015">
    <property type="entry name" value="YDG"/>
    <property type="match status" value="1"/>
</dbReference>
<feature type="region of interest" description="Disordered" evidence="9">
    <location>
        <begin position="94"/>
        <end position="117"/>
    </location>
</feature>
<dbReference type="SUPFAM" id="SSF82199">
    <property type="entry name" value="SET domain"/>
    <property type="match status" value="1"/>
</dbReference>
<dbReference type="Gene3D" id="2.30.280.10">
    <property type="entry name" value="SRA-YDG"/>
    <property type="match status" value="1"/>
</dbReference>
<keyword evidence="2" id="KW-0158">Chromosome</keyword>
<feature type="domain" description="Post-SET" evidence="12">
    <location>
        <begin position="644"/>
        <end position="660"/>
    </location>
</feature>
<dbReference type="GO" id="GO:0005694">
    <property type="term" value="C:chromosome"/>
    <property type="evidence" value="ECO:0007669"/>
    <property type="project" value="UniProtKB-SubCell"/>
</dbReference>
<feature type="domain" description="Pre-SET" evidence="11">
    <location>
        <begin position="415"/>
        <end position="476"/>
    </location>
</feature>
<organism evidence="14 15">
    <name type="scientific">Kalanchoe fedtschenkoi</name>
    <name type="common">Lavender scallops</name>
    <name type="synonym">South American air plant</name>
    <dbReference type="NCBI Taxonomy" id="63787"/>
    <lineage>
        <taxon>Eukaryota</taxon>
        <taxon>Viridiplantae</taxon>
        <taxon>Streptophyta</taxon>
        <taxon>Embryophyta</taxon>
        <taxon>Tracheophyta</taxon>
        <taxon>Spermatophyta</taxon>
        <taxon>Magnoliopsida</taxon>
        <taxon>eudicotyledons</taxon>
        <taxon>Gunneridae</taxon>
        <taxon>Pentapetalae</taxon>
        <taxon>Saxifragales</taxon>
        <taxon>Crassulaceae</taxon>
        <taxon>Kalanchoe</taxon>
    </lineage>
</organism>
<comment type="subcellular location">
    <subcellularLocation>
        <location evidence="1">Chromosome</location>
    </subcellularLocation>
    <subcellularLocation>
        <location evidence="8">Nucleus</location>
    </subcellularLocation>
</comment>
<dbReference type="OMA" id="RIPAMTE"/>
<dbReference type="Gene3D" id="2.170.270.10">
    <property type="entry name" value="SET domain"/>
    <property type="match status" value="1"/>
</dbReference>
<keyword evidence="4" id="KW-0808">Transferase</keyword>
<dbReference type="InterPro" id="IPR003105">
    <property type="entry name" value="SRA_YDG"/>
</dbReference>
<dbReference type="InterPro" id="IPR046341">
    <property type="entry name" value="SET_dom_sf"/>
</dbReference>
<dbReference type="GO" id="GO:0008270">
    <property type="term" value="F:zinc ion binding"/>
    <property type="evidence" value="ECO:0007669"/>
    <property type="project" value="InterPro"/>
</dbReference>
<evidence type="ECO:0000256" key="5">
    <source>
        <dbReference type="ARBA" id="ARBA00022691"/>
    </source>
</evidence>
<keyword evidence="15" id="KW-1185">Reference proteome</keyword>
<dbReference type="Gramene" id="Kaladp0101s0034.1.v1.1">
    <property type="protein sequence ID" value="Kaladp0101s0034.1.v1.1.CDS.1"/>
    <property type="gene ID" value="Kaladp0101s0034.v1.1"/>
</dbReference>
<keyword evidence="7 8" id="KW-0539">Nucleus</keyword>
<dbReference type="Gramene" id="Kaladp0101s0034.3.v1.1">
    <property type="protein sequence ID" value="Kaladp0101s0034.3.v1.1.CDS.1"/>
    <property type="gene ID" value="Kaladp0101s0034.v1.1"/>
</dbReference>
<dbReference type="Pfam" id="PF05033">
    <property type="entry name" value="Pre-SET"/>
    <property type="match status" value="1"/>
</dbReference>
<evidence type="ECO:0000256" key="7">
    <source>
        <dbReference type="ARBA" id="ARBA00023242"/>
    </source>
</evidence>
<feature type="domain" description="SET" evidence="10">
    <location>
        <begin position="479"/>
        <end position="627"/>
    </location>
</feature>
<dbReference type="EnsemblPlants" id="Kaladp0101s0034.1.v1.1">
    <property type="protein sequence ID" value="Kaladp0101s0034.1.v1.1.CDS.1"/>
    <property type="gene ID" value="Kaladp0101s0034.v1.1"/>
</dbReference>
<evidence type="ECO:0000256" key="4">
    <source>
        <dbReference type="ARBA" id="ARBA00022679"/>
    </source>
</evidence>
<evidence type="ECO:0000256" key="2">
    <source>
        <dbReference type="ARBA" id="ARBA00022454"/>
    </source>
</evidence>
<accession>A0A7N0V4K4</accession>
<dbReference type="GO" id="GO:0032259">
    <property type="term" value="P:methylation"/>
    <property type="evidence" value="ECO:0007669"/>
    <property type="project" value="UniProtKB-KW"/>
</dbReference>
<dbReference type="InterPro" id="IPR025794">
    <property type="entry name" value="H3-K9-MeTrfase_plant"/>
</dbReference>
<dbReference type="EnsemblPlants" id="Kaladp0101s0034.3.v1.1">
    <property type="protein sequence ID" value="Kaladp0101s0034.3.v1.1.CDS.1"/>
    <property type="gene ID" value="Kaladp0101s0034.v1.1"/>
</dbReference>
<evidence type="ECO:0000256" key="8">
    <source>
        <dbReference type="PROSITE-ProRule" id="PRU00358"/>
    </source>
</evidence>
<dbReference type="InterPro" id="IPR003616">
    <property type="entry name" value="Post-SET_dom"/>
</dbReference>
<dbReference type="PANTHER" id="PTHR45660:SF13">
    <property type="entry name" value="HISTONE-LYSINE N-METHYLTRANSFERASE SETMAR"/>
    <property type="match status" value="1"/>
</dbReference>
<dbReference type="PROSITE" id="PS50280">
    <property type="entry name" value="SET"/>
    <property type="match status" value="1"/>
</dbReference>
<reference evidence="14" key="1">
    <citation type="submission" date="2021-01" db="UniProtKB">
        <authorList>
            <consortium name="EnsemblPlants"/>
        </authorList>
    </citation>
    <scope>IDENTIFICATION</scope>
</reference>
<protein>
    <submittedName>
        <fullName evidence="14">Uncharacterized protein</fullName>
    </submittedName>
</protein>
<proteinExistence type="predicted"/>
<dbReference type="SUPFAM" id="SSF88697">
    <property type="entry name" value="PUA domain-like"/>
    <property type="match status" value="1"/>
</dbReference>
<evidence type="ECO:0000259" key="13">
    <source>
        <dbReference type="PROSITE" id="PS51015"/>
    </source>
</evidence>
<sequence length="660" mass="73618">METIFEQENDTGPAPFDKSRVLDVKPLRTLMPIFPETPQGTPFPPGFTPFYPFNAPHGSYNNGNAPTPIRAYRSPQPVSSMPPQFSNGDTGVAMNSNGEDGYTVSQKQKKYRKRRSTDIVPRQRLIEGLEPAQREDGSTEIVDLVSTIFDALRRRLCQIEEARDGLSGRVYATASAILTSNNFKTNTRKRIGNVPGIEIGDIFFYRIEMCLVGLHSLPMAGIDFLSAKGEGDGEPLAVSIVSSGGYDDAVDDEDVLIYSGQGGIVNKVQVADQKLEKGNLALEKSLHRGNEIRVIRGFPDPSNPNTATRIYVYDGLYKITKSWTETVNSRGSIFKFQLVRSPGQPSAFAVWKSIEKWKDGLASRAGLILPDLTSGAESIPVSLVNDVDDEKGPAYFTYFPSLKYSKPCTSEQSVVICDCQKLCTPGDPSCHCLQKNRGDLPYTYNGILVCRKPLLFECGSSCQCLPNCKTRVSQSGLKVRLEVFKTADRGWGLRSWDPIRAGSFICEYAGEVITNDEGRRTGEEAENDEYVFDTTRLFDNSLKWNYEPRLLNEDSPDEPFDDDKTPDPLCISAKNYGNVSRFMNHSCWPNVFWQPIMYEKNGEPTLHIAFFARKNIPPMTELTYDYGISFPGNQDAQSSDVPRGRHKCLCKSEKCRGYFG</sequence>
<dbReference type="Pfam" id="PF02182">
    <property type="entry name" value="SAD_SRA"/>
    <property type="match status" value="1"/>
</dbReference>
<evidence type="ECO:0000259" key="12">
    <source>
        <dbReference type="PROSITE" id="PS50868"/>
    </source>
</evidence>
<dbReference type="SMART" id="SM00466">
    <property type="entry name" value="SRA"/>
    <property type="match status" value="1"/>
</dbReference>
<keyword evidence="6" id="KW-0156">Chromatin regulator</keyword>
<dbReference type="GO" id="GO:0005634">
    <property type="term" value="C:nucleus"/>
    <property type="evidence" value="ECO:0007669"/>
    <property type="project" value="UniProtKB-SubCell"/>
</dbReference>
<dbReference type="PROSITE" id="PS50867">
    <property type="entry name" value="PRE_SET"/>
    <property type="match status" value="1"/>
</dbReference>
<dbReference type="EnsemblPlants" id="Kaladp0101s0034.2.v1.1">
    <property type="protein sequence ID" value="Kaladp0101s0034.2.v1.1.CDS.1"/>
    <property type="gene ID" value="Kaladp0101s0034.v1.1"/>
</dbReference>
<evidence type="ECO:0000259" key="11">
    <source>
        <dbReference type="PROSITE" id="PS50867"/>
    </source>
</evidence>
<dbReference type="InterPro" id="IPR015947">
    <property type="entry name" value="PUA-like_sf"/>
</dbReference>
<dbReference type="InterPro" id="IPR007728">
    <property type="entry name" value="Pre-SET_dom"/>
</dbReference>
<evidence type="ECO:0000256" key="6">
    <source>
        <dbReference type="ARBA" id="ARBA00022853"/>
    </source>
</evidence>
<dbReference type="PANTHER" id="PTHR45660">
    <property type="entry name" value="HISTONE-LYSINE N-METHYLTRANSFERASE SETMAR"/>
    <property type="match status" value="1"/>
</dbReference>
<dbReference type="InterPro" id="IPR036987">
    <property type="entry name" value="SRA-YDG_sf"/>
</dbReference>
<evidence type="ECO:0000256" key="3">
    <source>
        <dbReference type="ARBA" id="ARBA00022603"/>
    </source>
</evidence>
<dbReference type="GO" id="GO:0003690">
    <property type="term" value="F:double-stranded DNA binding"/>
    <property type="evidence" value="ECO:0007669"/>
    <property type="project" value="TreeGrafter"/>
</dbReference>
<name>A0A7N0V4K4_KALFE</name>
<dbReference type="Proteomes" id="UP000594263">
    <property type="component" value="Unplaced"/>
</dbReference>
<keyword evidence="3" id="KW-0489">Methyltransferase</keyword>
<dbReference type="Pfam" id="PF00856">
    <property type="entry name" value="SET"/>
    <property type="match status" value="1"/>
</dbReference>
<evidence type="ECO:0000313" key="15">
    <source>
        <dbReference type="Proteomes" id="UP000594263"/>
    </source>
</evidence>
<dbReference type="PROSITE" id="PS51575">
    <property type="entry name" value="SAM_MT43_SUVAR39_2"/>
    <property type="match status" value="1"/>
</dbReference>
<dbReference type="PROSITE" id="PS50868">
    <property type="entry name" value="POST_SET"/>
    <property type="match status" value="1"/>
</dbReference>
<keyword evidence="5" id="KW-0949">S-adenosyl-L-methionine</keyword>
<dbReference type="InterPro" id="IPR051357">
    <property type="entry name" value="H3K9_HMTase_SUVAR3-9"/>
</dbReference>
<dbReference type="Gramene" id="Kaladp0101s0034.2.v1.1">
    <property type="protein sequence ID" value="Kaladp0101s0034.2.v1.1.CDS.1"/>
    <property type="gene ID" value="Kaladp0101s0034.v1.1"/>
</dbReference>